<accession>A0A9Y2I957</accession>
<organism evidence="3 4">
    <name type="scientific">Amycolatopsis carbonis</name>
    <dbReference type="NCBI Taxonomy" id="715471"/>
    <lineage>
        <taxon>Bacteria</taxon>
        <taxon>Bacillati</taxon>
        <taxon>Actinomycetota</taxon>
        <taxon>Actinomycetes</taxon>
        <taxon>Pseudonocardiales</taxon>
        <taxon>Pseudonocardiaceae</taxon>
        <taxon>Amycolatopsis</taxon>
    </lineage>
</organism>
<sequence length="462" mass="50052">MSWYKALALVASGAAALGMAQPSTIGADGVGDPYFPQDGNGGYDVSRYDVKVSYDPANPGSFTGDTTVHAAARQDLDRFDLDLEGFTVSAVTVNGAPAKAIARSGAHELEITPRTRVRRGSTFAVRVVYSRKPVGASWHRLVGGGIDVSGEPHSATAWFPLNDHPSDKAALHLEATVPTGWTVVGNGLPGPTTTNAGHTTFRWHEDHPIVSYATTMAIDKFTVHTSKLADGTPVITAYGQNTSVLPDSEALLPKIMGFLTTTFGPYPCDSTGAIVVQPEATEGSLALETQTRPTYDGAFFDASAVHELAHQWFGDAVSFSDWRDGCLAECFAQYAWQLWDGAENGADLDESYRSIVEQNARDAAYWQVPIYDPGKDRPLDFALYDRGSLMLHALRRTMGDDRFFGLLKHWITAHRDGNASWPDFEHFASAQAGQDLSAFFTAWAHSSVIPPARYLYPGSLAR</sequence>
<keyword evidence="4" id="KW-1185">Reference proteome</keyword>
<reference evidence="3 4" key="1">
    <citation type="submission" date="2023-06" db="EMBL/GenBank/DDBJ databases">
        <authorList>
            <person name="Oyuntsetseg B."/>
            <person name="Kim S.B."/>
        </authorList>
    </citation>
    <scope>NUCLEOTIDE SEQUENCE [LARGE SCALE GENOMIC DNA]</scope>
    <source>
        <strain evidence="3 4">2-15</strain>
    </source>
</reference>
<dbReference type="Gene3D" id="1.10.390.10">
    <property type="entry name" value="Neutral Protease Domain 2"/>
    <property type="match status" value="1"/>
</dbReference>
<dbReference type="InterPro" id="IPR042097">
    <property type="entry name" value="Aminopeptidase_N-like_N_sf"/>
</dbReference>
<feature type="chain" id="PRO_5040764569" evidence="1">
    <location>
        <begin position="21"/>
        <end position="462"/>
    </location>
</feature>
<dbReference type="Gene3D" id="2.60.40.1730">
    <property type="entry name" value="tricorn interacting facor f3 domain"/>
    <property type="match status" value="1"/>
</dbReference>
<dbReference type="AlphaFoldDB" id="A0A9Y2I957"/>
<dbReference type="PANTHER" id="PTHR11533:SF297">
    <property type="entry name" value="AMINOPEPTIDASE N"/>
    <property type="match status" value="1"/>
</dbReference>
<protein>
    <submittedName>
        <fullName evidence="3">M1 family metallopeptidase</fullName>
        <ecNumber evidence="3">3.4.11.-</ecNumber>
    </submittedName>
</protein>
<dbReference type="PANTHER" id="PTHR11533">
    <property type="entry name" value="PROTEASE M1 ZINC METALLOPROTEASE"/>
    <property type="match status" value="1"/>
</dbReference>
<keyword evidence="3" id="KW-0645">Protease</keyword>
<proteinExistence type="predicted"/>
<evidence type="ECO:0000259" key="2">
    <source>
        <dbReference type="Pfam" id="PF01433"/>
    </source>
</evidence>
<dbReference type="InterPro" id="IPR027268">
    <property type="entry name" value="Peptidase_M4/M1_CTD_sf"/>
</dbReference>
<dbReference type="GO" id="GO:0008270">
    <property type="term" value="F:zinc ion binding"/>
    <property type="evidence" value="ECO:0007669"/>
    <property type="project" value="InterPro"/>
</dbReference>
<dbReference type="SUPFAM" id="SSF55486">
    <property type="entry name" value="Metalloproteases ('zincins'), catalytic domain"/>
    <property type="match status" value="1"/>
</dbReference>
<feature type="signal peptide" evidence="1">
    <location>
        <begin position="1"/>
        <end position="20"/>
    </location>
</feature>
<dbReference type="GO" id="GO:0008237">
    <property type="term" value="F:metallopeptidase activity"/>
    <property type="evidence" value="ECO:0007669"/>
    <property type="project" value="InterPro"/>
</dbReference>
<evidence type="ECO:0000313" key="4">
    <source>
        <dbReference type="Proteomes" id="UP001236014"/>
    </source>
</evidence>
<dbReference type="CDD" id="cd09603">
    <property type="entry name" value="M1_APN_like"/>
    <property type="match status" value="1"/>
</dbReference>
<dbReference type="EMBL" id="CP127294">
    <property type="protein sequence ID" value="WIX75362.1"/>
    <property type="molecule type" value="Genomic_DNA"/>
</dbReference>
<dbReference type="KEGG" id="acab:QRX50_28000"/>
<gene>
    <name evidence="3" type="ORF">QRX50_28000</name>
</gene>
<evidence type="ECO:0000313" key="3">
    <source>
        <dbReference type="EMBL" id="WIX75362.1"/>
    </source>
</evidence>
<dbReference type="Proteomes" id="UP001236014">
    <property type="component" value="Chromosome"/>
</dbReference>
<evidence type="ECO:0000256" key="1">
    <source>
        <dbReference type="SAM" id="SignalP"/>
    </source>
</evidence>
<name>A0A9Y2I957_9PSEU</name>
<dbReference type="RefSeq" id="WP_285966134.1">
    <property type="nucleotide sequence ID" value="NZ_CP127294.1"/>
</dbReference>
<keyword evidence="1" id="KW-0732">Signal</keyword>
<dbReference type="Pfam" id="PF01433">
    <property type="entry name" value="Peptidase_M1"/>
    <property type="match status" value="1"/>
</dbReference>
<dbReference type="GO" id="GO:0004177">
    <property type="term" value="F:aminopeptidase activity"/>
    <property type="evidence" value="ECO:0007669"/>
    <property type="project" value="UniProtKB-KW"/>
</dbReference>
<feature type="domain" description="Peptidase M1 membrane alanine aminopeptidase" evidence="2">
    <location>
        <begin position="287"/>
        <end position="443"/>
    </location>
</feature>
<keyword evidence="3" id="KW-0378">Hydrolase</keyword>
<keyword evidence="3" id="KW-0031">Aminopeptidase</keyword>
<dbReference type="SUPFAM" id="SSF63737">
    <property type="entry name" value="Leukotriene A4 hydrolase N-terminal domain"/>
    <property type="match status" value="1"/>
</dbReference>
<dbReference type="EC" id="3.4.11.-" evidence="3"/>
<dbReference type="InterPro" id="IPR014782">
    <property type="entry name" value="Peptidase_M1_dom"/>
</dbReference>
<dbReference type="InterPro" id="IPR050344">
    <property type="entry name" value="Peptidase_M1_aminopeptidases"/>
</dbReference>